<accession>A0A0A9ABP5</accession>
<reference evidence="1" key="2">
    <citation type="journal article" date="2015" name="Data Brief">
        <title>Shoot transcriptome of the giant reed, Arundo donax.</title>
        <authorList>
            <person name="Barrero R.A."/>
            <person name="Guerrero F.D."/>
            <person name="Moolhuijzen P."/>
            <person name="Goolsby J.A."/>
            <person name="Tidwell J."/>
            <person name="Bellgard S.E."/>
            <person name="Bellgard M.I."/>
        </authorList>
    </citation>
    <scope>NUCLEOTIDE SEQUENCE</scope>
    <source>
        <tissue evidence="1">Shoot tissue taken approximately 20 cm above the soil surface</tissue>
    </source>
</reference>
<dbReference type="EMBL" id="GBRH01251480">
    <property type="protein sequence ID" value="JAD46415.1"/>
    <property type="molecule type" value="Transcribed_RNA"/>
</dbReference>
<dbReference type="AlphaFoldDB" id="A0A0A9ABP5"/>
<reference evidence="1" key="1">
    <citation type="submission" date="2014-09" db="EMBL/GenBank/DDBJ databases">
        <authorList>
            <person name="Magalhaes I.L.F."/>
            <person name="Oliveira U."/>
            <person name="Santos F.R."/>
            <person name="Vidigal T.H.D.A."/>
            <person name="Brescovit A.D."/>
            <person name="Santos A.J."/>
        </authorList>
    </citation>
    <scope>NUCLEOTIDE SEQUENCE</scope>
    <source>
        <tissue evidence="1">Shoot tissue taken approximately 20 cm above the soil surface</tissue>
    </source>
</reference>
<sequence length="16" mass="1862">MPTQLQSIYGPVFPFH</sequence>
<protein>
    <submittedName>
        <fullName evidence="1">Uncharacterized protein</fullName>
    </submittedName>
</protein>
<evidence type="ECO:0000313" key="1">
    <source>
        <dbReference type="EMBL" id="JAD46415.1"/>
    </source>
</evidence>
<organism evidence="1">
    <name type="scientific">Arundo donax</name>
    <name type="common">Giant reed</name>
    <name type="synonym">Donax arundinaceus</name>
    <dbReference type="NCBI Taxonomy" id="35708"/>
    <lineage>
        <taxon>Eukaryota</taxon>
        <taxon>Viridiplantae</taxon>
        <taxon>Streptophyta</taxon>
        <taxon>Embryophyta</taxon>
        <taxon>Tracheophyta</taxon>
        <taxon>Spermatophyta</taxon>
        <taxon>Magnoliopsida</taxon>
        <taxon>Liliopsida</taxon>
        <taxon>Poales</taxon>
        <taxon>Poaceae</taxon>
        <taxon>PACMAD clade</taxon>
        <taxon>Arundinoideae</taxon>
        <taxon>Arundineae</taxon>
        <taxon>Arundo</taxon>
    </lineage>
</organism>
<proteinExistence type="predicted"/>
<name>A0A0A9ABP5_ARUDO</name>